<evidence type="ECO:0000256" key="1">
    <source>
        <dbReference type="SAM" id="MobiDB-lite"/>
    </source>
</evidence>
<protein>
    <submittedName>
        <fullName evidence="2">Genomic scaffold, ProqFM164S01</fullName>
    </submittedName>
</protein>
<organism evidence="2 3">
    <name type="scientific">Penicillium roqueforti (strain FM164)</name>
    <dbReference type="NCBI Taxonomy" id="1365484"/>
    <lineage>
        <taxon>Eukaryota</taxon>
        <taxon>Fungi</taxon>
        <taxon>Dikarya</taxon>
        <taxon>Ascomycota</taxon>
        <taxon>Pezizomycotina</taxon>
        <taxon>Eurotiomycetes</taxon>
        <taxon>Eurotiomycetidae</taxon>
        <taxon>Eurotiales</taxon>
        <taxon>Aspergillaceae</taxon>
        <taxon>Penicillium</taxon>
    </lineage>
</organism>
<dbReference type="Proteomes" id="UP000030686">
    <property type="component" value="Unassembled WGS sequence"/>
</dbReference>
<evidence type="ECO:0000313" key="2">
    <source>
        <dbReference type="EMBL" id="CDM28054.1"/>
    </source>
</evidence>
<accession>W6Q1F8</accession>
<gene>
    <name evidence="2" type="ORF">PROQFM164_S01g001865</name>
</gene>
<reference evidence="2" key="1">
    <citation type="journal article" date="2014" name="Nat. Commun.">
        <title>Multiple recent horizontal transfers of a large genomic region in cheese making fungi.</title>
        <authorList>
            <person name="Cheeseman K."/>
            <person name="Ropars J."/>
            <person name="Renault P."/>
            <person name="Dupont J."/>
            <person name="Gouzy J."/>
            <person name="Branca A."/>
            <person name="Abraham A.L."/>
            <person name="Ceppi M."/>
            <person name="Conseiller E."/>
            <person name="Debuchy R."/>
            <person name="Malagnac F."/>
            <person name="Goarin A."/>
            <person name="Silar P."/>
            <person name="Lacoste S."/>
            <person name="Sallet E."/>
            <person name="Bensimon A."/>
            <person name="Giraud T."/>
            <person name="Brygoo Y."/>
        </authorList>
    </citation>
    <scope>NUCLEOTIDE SEQUENCE [LARGE SCALE GENOMIC DNA]</scope>
    <source>
        <strain evidence="2">FM164</strain>
    </source>
</reference>
<keyword evidence="3" id="KW-1185">Reference proteome</keyword>
<dbReference type="EMBL" id="HG792015">
    <property type="protein sequence ID" value="CDM28054.1"/>
    <property type="molecule type" value="Genomic_DNA"/>
</dbReference>
<feature type="region of interest" description="Disordered" evidence="1">
    <location>
        <begin position="66"/>
        <end position="101"/>
    </location>
</feature>
<name>W6Q1F8_PENRF</name>
<dbReference type="AlphaFoldDB" id="W6Q1F8"/>
<sequence length="101" mass="11285">MIVKSGYATVELQLHPKHDAVSGNPLMRPCEPLTIWSLWCYRIILRGTKSQNNTYLPIFTTSRGRIDSSVPKPPTEMSVPVGISPEARTESQGYGDGRIFH</sequence>
<proteinExistence type="predicted"/>
<evidence type="ECO:0000313" key="3">
    <source>
        <dbReference type="Proteomes" id="UP000030686"/>
    </source>
</evidence>